<dbReference type="FunFam" id="3.40.50.720:FF:000009">
    <property type="entry name" value="Fatty oxidation complex, alpha subunit"/>
    <property type="match status" value="1"/>
</dbReference>
<dbReference type="EMBL" id="AP022869">
    <property type="protein sequence ID" value="BCB73499.1"/>
    <property type="molecule type" value="Genomic_DNA"/>
</dbReference>
<dbReference type="InterPro" id="IPR018376">
    <property type="entry name" value="Enoyl-CoA_hyd/isom_CS"/>
</dbReference>
<organism evidence="17 18">
    <name type="scientific">Vreelandella aquamarina</name>
    <dbReference type="NCBI Taxonomy" id="77097"/>
    <lineage>
        <taxon>Bacteria</taxon>
        <taxon>Pseudomonadati</taxon>
        <taxon>Pseudomonadota</taxon>
        <taxon>Gammaproteobacteria</taxon>
        <taxon>Oceanospirillales</taxon>
        <taxon>Halomonadaceae</taxon>
        <taxon>Vreelandella</taxon>
    </lineage>
</organism>
<evidence type="ECO:0000256" key="1">
    <source>
        <dbReference type="ARBA" id="ARBA00004275"/>
    </source>
</evidence>
<comment type="similarity">
    <text evidence="3">In the N-terminal section; belongs to the enoyl-CoA hydratase/isomerase family.</text>
</comment>
<evidence type="ECO:0000256" key="5">
    <source>
        <dbReference type="ARBA" id="ARBA00022963"/>
    </source>
</evidence>
<dbReference type="GO" id="GO:0003857">
    <property type="term" value="F:(3S)-3-hydroxyacyl-CoA dehydrogenase (NAD+) activity"/>
    <property type="evidence" value="ECO:0007669"/>
    <property type="project" value="UniProtKB-EC"/>
</dbReference>
<reference evidence="17 18" key="1">
    <citation type="submission" date="2020-03" db="EMBL/GenBank/DDBJ databases">
        <title>Complete Genome Sequence of Halomonas meridiana strain Eplume2, isolated from hydrothermal-plume in the north east Pacific Ocean.</title>
        <authorList>
            <person name="Kurihara Y."/>
            <person name="Kawai S."/>
            <person name="Sakai A."/>
            <person name="Galipon J."/>
            <person name="Arakawa K."/>
        </authorList>
    </citation>
    <scope>NUCLEOTIDE SEQUENCE [LARGE SCALE GENOMIC DNA]</scope>
    <source>
        <strain evidence="17 18">Eplume2</strain>
    </source>
</reference>
<evidence type="ECO:0000313" key="17">
    <source>
        <dbReference type="EMBL" id="BCB73499.1"/>
    </source>
</evidence>
<keyword evidence="12" id="KW-0511">Multifunctional enzyme</keyword>
<evidence type="ECO:0000256" key="4">
    <source>
        <dbReference type="ARBA" id="ARBA00022832"/>
    </source>
</evidence>
<dbReference type="RefSeq" id="WP_069183796.1">
    <property type="nucleotide sequence ID" value="NZ_AP022869.1"/>
</dbReference>
<feature type="domain" description="3-hydroxyacyl-CoA dehydrogenase C-terminal" evidence="15">
    <location>
        <begin position="474"/>
        <end position="567"/>
    </location>
</feature>
<keyword evidence="4" id="KW-0276">Fatty acid metabolism</keyword>
<evidence type="ECO:0000259" key="16">
    <source>
        <dbReference type="Pfam" id="PF02737"/>
    </source>
</evidence>
<dbReference type="CDD" id="cd06558">
    <property type="entry name" value="crotonase-like"/>
    <property type="match status" value="1"/>
</dbReference>
<comment type="catalytic activity">
    <reaction evidence="13">
        <text>a (3S)-3-hydroxyacyl-CoA + NAD(+) = a 3-oxoacyl-CoA + NADH + H(+)</text>
        <dbReference type="Rhea" id="RHEA:22432"/>
        <dbReference type="ChEBI" id="CHEBI:15378"/>
        <dbReference type="ChEBI" id="CHEBI:57318"/>
        <dbReference type="ChEBI" id="CHEBI:57540"/>
        <dbReference type="ChEBI" id="CHEBI:57945"/>
        <dbReference type="ChEBI" id="CHEBI:90726"/>
        <dbReference type="EC" id="1.1.1.35"/>
    </reaction>
</comment>
<dbReference type="PROSITE" id="PS00166">
    <property type="entry name" value="ENOYL_COA_HYDRATASE"/>
    <property type="match status" value="1"/>
</dbReference>
<dbReference type="Pfam" id="PF00725">
    <property type="entry name" value="3HCDH"/>
    <property type="match status" value="2"/>
</dbReference>
<evidence type="ECO:0000256" key="10">
    <source>
        <dbReference type="ARBA" id="ARBA00023235"/>
    </source>
</evidence>
<keyword evidence="7" id="KW-0520">NAD</keyword>
<dbReference type="Gene3D" id="1.10.1040.50">
    <property type="match status" value="1"/>
</dbReference>
<evidence type="ECO:0000256" key="6">
    <source>
        <dbReference type="ARBA" id="ARBA00023002"/>
    </source>
</evidence>
<comment type="subcellular location">
    <subcellularLocation>
        <location evidence="1">Peroxisome</location>
    </subcellularLocation>
</comment>
<dbReference type="SUPFAM" id="SSF48179">
    <property type="entry name" value="6-phosphogluconate dehydrogenase C-terminal domain-like"/>
    <property type="match status" value="2"/>
</dbReference>
<evidence type="ECO:0000256" key="11">
    <source>
        <dbReference type="ARBA" id="ARBA00023239"/>
    </source>
</evidence>
<dbReference type="InterPro" id="IPR006108">
    <property type="entry name" value="3HC_DH_C"/>
</dbReference>
<evidence type="ECO:0000259" key="15">
    <source>
        <dbReference type="Pfam" id="PF00725"/>
    </source>
</evidence>
<dbReference type="Gene3D" id="3.90.226.10">
    <property type="entry name" value="2-enoyl-CoA Hydratase, Chain A, domain 1"/>
    <property type="match status" value="1"/>
</dbReference>
<evidence type="ECO:0000256" key="7">
    <source>
        <dbReference type="ARBA" id="ARBA00023027"/>
    </source>
</evidence>
<dbReference type="Pfam" id="PF02737">
    <property type="entry name" value="3HCDH_N"/>
    <property type="match status" value="1"/>
</dbReference>
<dbReference type="InterPro" id="IPR006176">
    <property type="entry name" value="3-OHacyl-CoA_DH_NAD-bd"/>
</dbReference>
<dbReference type="PANTHER" id="PTHR23309">
    <property type="entry name" value="3-HYDROXYACYL-COA DEHYROGENASE"/>
    <property type="match status" value="1"/>
</dbReference>
<keyword evidence="10" id="KW-0413">Isomerase</keyword>
<dbReference type="SUPFAM" id="SSF51735">
    <property type="entry name" value="NAD(P)-binding Rossmann-fold domains"/>
    <property type="match status" value="1"/>
</dbReference>
<feature type="domain" description="3-hydroxyacyl-CoA dehydrogenase C-terminal" evidence="15">
    <location>
        <begin position="603"/>
        <end position="687"/>
    </location>
</feature>
<evidence type="ECO:0000256" key="13">
    <source>
        <dbReference type="ARBA" id="ARBA00049556"/>
    </source>
</evidence>
<evidence type="ECO:0000256" key="12">
    <source>
        <dbReference type="ARBA" id="ARBA00023268"/>
    </source>
</evidence>
<dbReference type="Gene3D" id="3.40.50.720">
    <property type="entry name" value="NAD(P)-binding Rossmann-like Domain"/>
    <property type="match status" value="1"/>
</dbReference>
<dbReference type="FunFam" id="1.10.1040.50:FF:000006">
    <property type="entry name" value="Peroxisomal bifunctional enzyme"/>
    <property type="match status" value="1"/>
</dbReference>
<dbReference type="PANTHER" id="PTHR23309:SF51">
    <property type="entry name" value="3-HYDROXYACYL-COA DEHYDROGENASE-RELATED"/>
    <property type="match status" value="1"/>
</dbReference>
<proteinExistence type="inferred from homology"/>
<evidence type="ECO:0000256" key="9">
    <source>
        <dbReference type="ARBA" id="ARBA00023140"/>
    </source>
</evidence>
<evidence type="ECO:0000256" key="3">
    <source>
        <dbReference type="ARBA" id="ARBA00008750"/>
    </source>
</evidence>
<dbReference type="AlphaFoldDB" id="A0A6F8XI73"/>
<dbReference type="GO" id="GO:0016853">
    <property type="term" value="F:isomerase activity"/>
    <property type="evidence" value="ECO:0007669"/>
    <property type="project" value="UniProtKB-KW"/>
</dbReference>
<dbReference type="InterPro" id="IPR029045">
    <property type="entry name" value="ClpP/crotonase-like_dom_sf"/>
</dbReference>
<dbReference type="InterPro" id="IPR036291">
    <property type="entry name" value="NAD(P)-bd_dom_sf"/>
</dbReference>
<dbReference type="InterPro" id="IPR001753">
    <property type="entry name" value="Enoyl-CoA_hydra/iso"/>
</dbReference>
<keyword evidence="8" id="KW-0443">Lipid metabolism</keyword>
<dbReference type="GO" id="GO:0006635">
    <property type="term" value="P:fatty acid beta-oxidation"/>
    <property type="evidence" value="ECO:0007669"/>
    <property type="project" value="UniProtKB-UniPathway"/>
</dbReference>
<keyword evidence="18" id="KW-1185">Reference proteome</keyword>
<sequence length="699" mass="75600">MLVSYQQLDDLGVIRIDNPPVNALSQGVREGICDAVKLAQGDGTKAIVVVCEGRTFIAGADINEFGKPMQEPTLPQVNAALESLTKPVIAAIHGTALGGGFELALSCHYRCALTSASVGLPEVTLGLLPGAGGTQRLPRLIGVKAALDMMTTGKKINATEALDLGVLDRVFDGDLTRCAMEYARELITEGARPRQIRDLSIPNDSFDKDSFESYRGQLNKRKRGQEAPQKIVSCVEAAMGMPFKEGLAFERSRFMECVKSEQSAALRHIFFAERQAPRVPGIDKSVTPRVVQRIGIIGAGTMGGGIAMSFANAGIPVTLLDSSEEGLEKGIALIGKNYGVSVSKGKLSEHQAMEREALITGAVDYGKLADVDLVIEAVFESMDVKRQVFSRLDEVCKQGAILATNTSYLDVNEIAASTSRPQDVVGLHFFSPANVMRLLEVVKAESTSDEVVATAMALGKRIGKVPVLAGVCYGFIGNRMLRQYAREAQLCMIEGAEPAQIDSVLMNFGMAMGPLSVGDLAGLDIGYKARQALTEKQKGDPRSYCIADALVELGRLGQKAGAGYYKYDPETRARSTDPVVLDVIREQARKYGVQRRALSDEEILNRHLLALINEGFRILDEGIAQRAGDIDVVYVHGYGFPAYRGGPMFYAGQRGLVNVLKEIERLYEDTGEPYWAPATLLKKLVAEDLTLNDWIGVNG</sequence>
<dbReference type="GO" id="GO:0070403">
    <property type="term" value="F:NAD+ binding"/>
    <property type="evidence" value="ECO:0007669"/>
    <property type="project" value="InterPro"/>
</dbReference>
<name>A0A6F8XI73_9GAMM</name>
<keyword evidence="6" id="KW-0560">Oxidoreductase</keyword>
<dbReference type="SUPFAM" id="SSF52096">
    <property type="entry name" value="ClpP/crotonase"/>
    <property type="match status" value="1"/>
</dbReference>
<dbReference type="InterPro" id="IPR008927">
    <property type="entry name" value="6-PGluconate_DH-like_C_sf"/>
</dbReference>
<gene>
    <name evidence="17" type="ORF">HMEPL2_38500</name>
</gene>
<evidence type="ECO:0000256" key="14">
    <source>
        <dbReference type="RuleBase" id="RU003707"/>
    </source>
</evidence>
<dbReference type="GO" id="GO:0004300">
    <property type="term" value="F:enoyl-CoA hydratase activity"/>
    <property type="evidence" value="ECO:0007669"/>
    <property type="project" value="UniProtKB-ARBA"/>
</dbReference>
<feature type="domain" description="3-hydroxyacyl-CoA dehydrogenase NAD binding" evidence="16">
    <location>
        <begin position="294"/>
        <end position="469"/>
    </location>
</feature>
<dbReference type="UniPathway" id="UPA00659"/>
<dbReference type="Proteomes" id="UP000501053">
    <property type="component" value="Chromosome"/>
</dbReference>
<comment type="similarity">
    <text evidence="14">Belongs to the enoyl-CoA hydratase/isomerase family.</text>
</comment>
<evidence type="ECO:0000256" key="2">
    <source>
        <dbReference type="ARBA" id="ARBA00005005"/>
    </source>
</evidence>
<dbReference type="Pfam" id="PF00378">
    <property type="entry name" value="ECH_1"/>
    <property type="match status" value="1"/>
</dbReference>
<protein>
    <submittedName>
        <fullName evidence="17">3-hydroxyacyl-CoA dehydrogenase</fullName>
    </submittedName>
</protein>
<evidence type="ECO:0000313" key="18">
    <source>
        <dbReference type="Proteomes" id="UP000501053"/>
    </source>
</evidence>
<accession>A0A6F8XI73</accession>
<keyword evidence="11" id="KW-0456">Lyase</keyword>
<evidence type="ECO:0000256" key="8">
    <source>
        <dbReference type="ARBA" id="ARBA00023098"/>
    </source>
</evidence>
<comment type="pathway">
    <text evidence="2">Lipid metabolism; fatty acid beta-oxidation.</text>
</comment>
<keyword evidence="5" id="KW-0442">Lipid degradation</keyword>
<keyword evidence="9" id="KW-0576">Peroxisome</keyword>